<protein>
    <submittedName>
        <fullName evidence="2">Alpha/beta hydrolase</fullName>
    </submittedName>
</protein>
<proteinExistence type="predicted"/>
<organism evidence="2 3">
    <name type="scientific">Rhodovulum sulfidophilum</name>
    <name type="common">Rhodobacter sulfidophilus</name>
    <dbReference type="NCBI Taxonomy" id="35806"/>
    <lineage>
        <taxon>Bacteria</taxon>
        <taxon>Pseudomonadati</taxon>
        <taxon>Pseudomonadota</taxon>
        <taxon>Alphaproteobacteria</taxon>
        <taxon>Rhodobacterales</taxon>
        <taxon>Paracoccaceae</taxon>
        <taxon>Rhodovulum</taxon>
    </lineage>
</organism>
<feature type="domain" description="AB hydrolase-1" evidence="1">
    <location>
        <begin position="27"/>
        <end position="268"/>
    </location>
</feature>
<dbReference type="InterPro" id="IPR029058">
    <property type="entry name" value="AB_hydrolase_fold"/>
</dbReference>
<evidence type="ECO:0000259" key="1">
    <source>
        <dbReference type="Pfam" id="PF12697"/>
    </source>
</evidence>
<keyword evidence="2" id="KW-0378">Hydrolase</keyword>
<dbReference type="PANTHER" id="PTHR43433">
    <property type="entry name" value="HYDROLASE, ALPHA/BETA FOLD FAMILY PROTEIN"/>
    <property type="match status" value="1"/>
</dbReference>
<dbReference type="InterPro" id="IPR050471">
    <property type="entry name" value="AB_hydrolase"/>
</dbReference>
<dbReference type="PANTHER" id="PTHR43433:SF5">
    <property type="entry name" value="AB HYDROLASE-1 DOMAIN-CONTAINING PROTEIN"/>
    <property type="match status" value="1"/>
</dbReference>
<dbReference type="EMBL" id="QFPW01000002">
    <property type="protein sequence ID" value="PZQ51581.1"/>
    <property type="molecule type" value="Genomic_DNA"/>
</dbReference>
<sequence>MTRRFTTSDGLSLAYTDVGAGRPLLGLPGLTRNAADFEDLAAALGPGYRLIALTSRGRHGSDFDPEWKNYNVAVEGRDAVELLDHLGLDRATVIGTSRGGLIAMLLALLAKDRLAAVLLNDIGPEIAPGGLERIMGYLGVPPKGKTYAEVAAALRATAAAEFPDVPLDRWEIGARRWFSETPDGIALNYDPKLRDAVLAGAVEPAGDMWPLFDAFAGIPLAVLRGANSDLLTAETVAKMKARRPDLIVAEVPNRGHVPFLDEPEALAALDELLARPTP</sequence>
<dbReference type="Gene3D" id="3.40.50.1820">
    <property type="entry name" value="alpha/beta hydrolase"/>
    <property type="match status" value="1"/>
</dbReference>
<dbReference type="Proteomes" id="UP000249185">
    <property type="component" value="Unassembled WGS sequence"/>
</dbReference>
<dbReference type="InterPro" id="IPR000073">
    <property type="entry name" value="AB_hydrolase_1"/>
</dbReference>
<reference evidence="2 3" key="1">
    <citation type="submission" date="2017-08" db="EMBL/GenBank/DDBJ databases">
        <title>Infants hospitalized years apart are colonized by the same room-sourced microbial strains.</title>
        <authorList>
            <person name="Brooks B."/>
            <person name="Olm M.R."/>
            <person name="Firek B.A."/>
            <person name="Baker R."/>
            <person name="Thomas B.C."/>
            <person name="Morowitz M.J."/>
            <person name="Banfield J.F."/>
        </authorList>
    </citation>
    <scope>NUCLEOTIDE SEQUENCE [LARGE SCALE GENOMIC DNA]</scope>
    <source>
        <strain evidence="2">S2_005_002_R2_34</strain>
    </source>
</reference>
<evidence type="ECO:0000313" key="3">
    <source>
        <dbReference type="Proteomes" id="UP000249185"/>
    </source>
</evidence>
<accession>A0A2W5NDG4</accession>
<dbReference type="Pfam" id="PF12697">
    <property type="entry name" value="Abhydrolase_6"/>
    <property type="match status" value="1"/>
</dbReference>
<comment type="caution">
    <text evidence="2">The sequence shown here is derived from an EMBL/GenBank/DDBJ whole genome shotgun (WGS) entry which is preliminary data.</text>
</comment>
<name>A0A2W5NDG4_RHOSU</name>
<dbReference type="GO" id="GO:0016787">
    <property type="term" value="F:hydrolase activity"/>
    <property type="evidence" value="ECO:0007669"/>
    <property type="project" value="UniProtKB-KW"/>
</dbReference>
<dbReference type="SUPFAM" id="SSF53474">
    <property type="entry name" value="alpha/beta-Hydrolases"/>
    <property type="match status" value="1"/>
</dbReference>
<dbReference type="AlphaFoldDB" id="A0A2W5NDG4"/>
<gene>
    <name evidence="2" type="ORF">DI556_05340</name>
</gene>
<evidence type="ECO:0000313" key="2">
    <source>
        <dbReference type="EMBL" id="PZQ51581.1"/>
    </source>
</evidence>